<accession>A0AAJ1U312</accession>
<dbReference type="SUPFAM" id="SSF47473">
    <property type="entry name" value="EF-hand"/>
    <property type="match status" value="1"/>
</dbReference>
<dbReference type="InterPro" id="IPR011992">
    <property type="entry name" value="EF-hand-dom_pair"/>
</dbReference>
<dbReference type="InterPro" id="IPR018247">
    <property type="entry name" value="EF_Hand_1_Ca_BS"/>
</dbReference>
<protein>
    <recommendedName>
        <fullName evidence="2">EF-hand domain-containing protein</fullName>
    </recommendedName>
</protein>
<proteinExistence type="predicted"/>
<name>A0AAJ1U312_9RHOB</name>
<dbReference type="GO" id="GO:0005509">
    <property type="term" value="F:calcium ion binding"/>
    <property type="evidence" value="ECO:0007669"/>
    <property type="project" value="InterPro"/>
</dbReference>
<feature type="domain" description="EF-hand" evidence="2">
    <location>
        <begin position="22"/>
        <end position="37"/>
    </location>
</feature>
<dbReference type="InterPro" id="IPR002048">
    <property type="entry name" value="EF_hand_dom"/>
</dbReference>
<comment type="caution">
    <text evidence="3">The sequence shown here is derived from an EMBL/GenBank/DDBJ whole genome shotgun (WGS) entry which is preliminary data.</text>
</comment>
<reference evidence="3" key="1">
    <citation type="submission" date="2022-07" db="EMBL/GenBank/DDBJ databases">
        <authorList>
            <person name="Otstavnykh N."/>
            <person name="Isaeva M."/>
            <person name="Bystritskaya E."/>
        </authorList>
    </citation>
    <scope>NUCLEOTIDE SEQUENCE</scope>
    <source>
        <strain evidence="3">10Alg 79</strain>
    </source>
</reference>
<dbReference type="Proteomes" id="UP001227162">
    <property type="component" value="Unassembled WGS sequence"/>
</dbReference>
<evidence type="ECO:0000313" key="4">
    <source>
        <dbReference type="Proteomes" id="UP001227162"/>
    </source>
</evidence>
<keyword evidence="1" id="KW-0732">Signal</keyword>
<dbReference type="Pfam" id="PF13202">
    <property type="entry name" value="EF-hand_5"/>
    <property type="match status" value="2"/>
</dbReference>
<evidence type="ECO:0000256" key="1">
    <source>
        <dbReference type="SAM" id="SignalP"/>
    </source>
</evidence>
<dbReference type="PROSITE" id="PS00018">
    <property type="entry name" value="EF_HAND_1"/>
    <property type="match status" value="2"/>
</dbReference>
<sequence>MKRIALTLAATLLGTAAMAATEVDANGDGMVTIEEVQATYPEVSADDFSAMDTNADGALDDAEMQAAEAAGLLKS</sequence>
<dbReference type="EMBL" id="JANFFA010000001">
    <property type="protein sequence ID" value="MDQ2092725.1"/>
    <property type="molecule type" value="Genomic_DNA"/>
</dbReference>
<feature type="signal peptide" evidence="1">
    <location>
        <begin position="1"/>
        <end position="19"/>
    </location>
</feature>
<feature type="chain" id="PRO_5042590640" description="EF-hand domain-containing protein" evidence="1">
    <location>
        <begin position="20"/>
        <end position="75"/>
    </location>
</feature>
<dbReference type="RefSeq" id="WP_317624344.1">
    <property type="nucleotide sequence ID" value="NZ_JANFFA010000001.1"/>
</dbReference>
<gene>
    <name evidence="3" type="ORF">NOI20_01205</name>
</gene>
<evidence type="ECO:0000259" key="2">
    <source>
        <dbReference type="Pfam" id="PF13202"/>
    </source>
</evidence>
<dbReference type="Gene3D" id="1.10.238.10">
    <property type="entry name" value="EF-hand"/>
    <property type="match status" value="1"/>
</dbReference>
<organism evidence="3 4">
    <name type="scientific">Rhodalgimonas zhirmunskyi</name>
    <dbReference type="NCBI Taxonomy" id="2964767"/>
    <lineage>
        <taxon>Bacteria</taxon>
        <taxon>Pseudomonadati</taxon>
        <taxon>Pseudomonadota</taxon>
        <taxon>Alphaproteobacteria</taxon>
        <taxon>Rhodobacterales</taxon>
        <taxon>Roseobacteraceae</taxon>
        <taxon>Rhodalgimonas</taxon>
    </lineage>
</organism>
<evidence type="ECO:0000313" key="3">
    <source>
        <dbReference type="EMBL" id="MDQ2092725.1"/>
    </source>
</evidence>
<reference evidence="3" key="2">
    <citation type="submission" date="2023-04" db="EMBL/GenBank/DDBJ databases">
        <title>'Rhodoalgimonas zhirmunskyi' gen. nov., isolated from a red alga.</title>
        <authorList>
            <person name="Nedashkovskaya O.I."/>
            <person name="Otstavnykh N.Y."/>
            <person name="Bystritskaya E.P."/>
            <person name="Balabanova L.A."/>
            <person name="Isaeva M.P."/>
        </authorList>
    </citation>
    <scope>NUCLEOTIDE SEQUENCE</scope>
    <source>
        <strain evidence="3">10Alg 79</strain>
    </source>
</reference>
<keyword evidence="4" id="KW-1185">Reference proteome</keyword>
<feature type="domain" description="EF-hand" evidence="2">
    <location>
        <begin position="46"/>
        <end position="65"/>
    </location>
</feature>
<dbReference type="AlphaFoldDB" id="A0AAJ1U312"/>